<feature type="domain" description="AB hydrolase-1" evidence="1">
    <location>
        <begin position="26"/>
        <end position="119"/>
    </location>
</feature>
<dbReference type="AlphaFoldDB" id="A0A7W9M301"/>
<protein>
    <submittedName>
        <fullName evidence="2">Pimeloyl-ACP methyl ester carboxylesterase</fullName>
    </submittedName>
</protein>
<keyword evidence="3" id="KW-1185">Reference proteome</keyword>
<dbReference type="EMBL" id="JACHMO010000001">
    <property type="protein sequence ID" value="MBB5805453.1"/>
    <property type="molecule type" value="Genomic_DNA"/>
</dbReference>
<comment type="caution">
    <text evidence="2">The sequence shown here is derived from an EMBL/GenBank/DDBJ whole genome shotgun (WGS) entry which is preliminary data.</text>
</comment>
<dbReference type="RefSeq" id="WP_184923987.1">
    <property type="nucleotide sequence ID" value="NZ_JACHMO010000001.1"/>
</dbReference>
<dbReference type="Pfam" id="PF00561">
    <property type="entry name" value="Abhydrolase_1"/>
    <property type="match status" value="1"/>
</dbReference>
<evidence type="ECO:0000313" key="3">
    <source>
        <dbReference type="Proteomes" id="UP000552097"/>
    </source>
</evidence>
<dbReference type="InterPro" id="IPR000073">
    <property type="entry name" value="AB_hydrolase_1"/>
</dbReference>
<dbReference type="InterPro" id="IPR050471">
    <property type="entry name" value="AB_hydrolase"/>
</dbReference>
<reference evidence="2 3" key="1">
    <citation type="submission" date="2020-08" db="EMBL/GenBank/DDBJ databases">
        <title>Sequencing the genomes of 1000 actinobacteria strains.</title>
        <authorList>
            <person name="Klenk H.-P."/>
        </authorList>
    </citation>
    <scope>NUCLEOTIDE SEQUENCE [LARGE SCALE GENOMIC DNA]</scope>
    <source>
        <strain evidence="2 3">DSM 45486</strain>
    </source>
</reference>
<dbReference type="PANTHER" id="PTHR43433:SF5">
    <property type="entry name" value="AB HYDROLASE-1 DOMAIN-CONTAINING PROTEIN"/>
    <property type="match status" value="1"/>
</dbReference>
<dbReference type="GO" id="GO:0003824">
    <property type="term" value="F:catalytic activity"/>
    <property type="evidence" value="ECO:0007669"/>
    <property type="project" value="UniProtKB-ARBA"/>
</dbReference>
<dbReference type="InterPro" id="IPR029058">
    <property type="entry name" value="AB_hydrolase_fold"/>
</dbReference>
<dbReference type="Proteomes" id="UP000552097">
    <property type="component" value="Unassembled WGS sequence"/>
</dbReference>
<dbReference type="PANTHER" id="PTHR43433">
    <property type="entry name" value="HYDROLASE, ALPHA/BETA FOLD FAMILY PROTEIN"/>
    <property type="match status" value="1"/>
</dbReference>
<accession>A0A7W9M301</accession>
<dbReference type="Gene3D" id="3.40.50.1820">
    <property type="entry name" value="alpha/beta hydrolase"/>
    <property type="match status" value="2"/>
</dbReference>
<name>A0A7W9M301_9PSEU</name>
<proteinExistence type="predicted"/>
<evidence type="ECO:0000313" key="2">
    <source>
        <dbReference type="EMBL" id="MBB5805453.1"/>
    </source>
</evidence>
<organism evidence="2 3">
    <name type="scientific">Saccharothrix ecbatanensis</name>
    <dbReference type="NCBI Taxonomy" id="1105145"/>
    <lineage>
        <taxon>Bacteria</taxon>
        <taxon>Bacillati</taxon>
        <taxon>Actinomycetota</taxon>
        <taxon>Actinomycetes</taxon>
        <taxon>Pseudonocardiales</taxon>
        <taxon>Pseudonocardiaceae</taxon>
        <taxon>Saccharothrix</taxon>
    </lineage>
</organism>
<dbReference type="SUPFAM" id="SSF53474">
    <property type="entry name" value="alpha/beta-Hydrolases"/>
    <property type="match status" value="1"/>
</dbReference>
<evidence type="ECO:0000259" key="1">
    <source>
        <dbReference type="Pfam" id="PF00561"/>
    </source>
</evidence>
<sequence>MREHDVFSADGTRIRVWRTKADGPDVLLSPGLGAVPTLWPELPAARVHSWYHRGTMASDRPADPGRIRLDDHVADAVAVLDAGGVERCVVMGWSMGVTVAAALALRHPERVSGLMLVAGVPGDAFGSVLGLPGVPVELRRLIGVSGVTALKAAGPLLDAVLHRLPVPDPGRFAGLAGLGRLASLAELSGLGRLAELSGLGRLSELSGLGRLSELSGLGRAAGLADLPGLRRLAGLPGLGGLAALGRLAGLGGGLDGSSAAAPAGSLAGSLRRYLQHDWRWYFTLALALGRSPRLDLTGVTCPTTVLAGRYDLLASTDGVVGPVAGLPQARVRLLPNTHFLPLEDPQLVADELDLLLDRADAVHRAVHELDGPLTSRSRPRA</sequence>
<gene>
    <name evidence="2" type="ORF">F4560_005221</name>
</gene>